<name>A0A1R3RYX6_ASPC5</name>
<keyword evidence="2" id="KW-1185">Reference proteome</keyword>
<accession>A0A1R3RYX6</accession>
<dbReference type="EMBL" id="KV907494">
    <property type="protein sequence ID" value="OOF99688.1"/>
    <property type="molecule type" value="Genomic_DNA"/>
</dbReference>
<proteinExistence type="predicted"/>
<gene>
    <name evidence="1" type="ORF">ASPCADRAFT_1356</name>
</gene>
<dbReference type="AlphaFoldDB" id="A0A1R3RYX6"/>
<evidence type="ECO:0000313" key="2">
    <source>
        <dbReference type="Proteomes" id="UP000188318"/>
    </source>
</evidence>
<reference evidence="2" key="1">
    <citation type="journal article" date="2017" name="Genome Biol.">
        <title>Comparative genomics reveals high biological diversity and specific adaptations in the industrially and medically important fungal genus Aspergillus.</title>
        <authorList>
            <person name="de Vries R.P."/>
            <person name="Riley R."/>
            <person name="Wiebenga A."/>
            <person name="Aguilar-Osorio G."/>
            <person name="Amillis S."/>
            <person name="Uchima C.A."/>
            <person name="Anderluh G."/>
            <person name="Asadollahi M."/>
            <person name="Askin M."/>
            <person name="Barry K."/>
            <person name="Battaglia E."/>
            <person name="Bayram O."/>
            <person name="Benocci T."/>
            <person name="Braus-Stromeyer S.A."/>
            <person name="Caldana C."/>
            <person name="Canovas D."/>
            <person name="Cerqueira G.C."/>
            <person name="Chen F."/>
            <person name="Chen W."/>
            <person name="Choi C."/>
            <person name="Clum A."/>
            <person name="Dos Santos R.A."/>
            <person name="Damasio A.R."/>
            <person name="Diallinas G."/>
            <person name="Emri T."/>
            <person name="Fekete E."/>
            <person name="Flipphi M."/>
            <person name="Freyberg S."/>
            <person name="Gallo A."/>
            <person name="Gournas C."/>
            <person name="Habgood R."/>
            <person name="Hainaut M."/>
            <person name="Harispe M.L."/>
            <person name="Henrissat B."/>
            <person name="Hilden K.S."/>
            <person name="Hope R."/>
            <person name="Hossain A."/>
            <person name="Karabika E."/>
            <person name="Karaffa L."/>
            <person name="Karanyi Z."/>
            <person name="Krasevec N."/>
            <person name="Kuo A."/>
            <person name="Kusch H."/>
            <person name="LaButti K."/>
            <person name="Lagendijk E.L."/>
            <person name="Lapidus A."/>
            <person name="Levasseur A."/>
            <person name="Lindquist E."/>
            <person name="Lipzen A."/>
            <person name="Logrieco A.F."/>
            <person name="MacCabe A."/>
            <person name="Maekelae M.R."/>
            <person name="Malavazi I."/>
            <person name="Melin P."/>
            <person name="Meyer V."/>
            <person name="Mielnichuk N."/>
            <person name="Miskei M."/>
            <person name="Molnar A.P."/>
            <person name="Mule G."/>
            <person name="Ngan C.Y."/>
            <person name="Orejas M."/>
            <person name="Orosz E."/>
            <person name="Ouedraogo J.P."/>
            <person name="Overkamp K.M."/>
            <person name="Park H.-S."/>
            <person name="Perrone G."/>
            <person name="Piumi F."/>
            <person name="Punt P.J."/>
            <person name="Ram A.F."/>
            <person name="Ramon A."/>
            <person name="Rauscher S."/>
            <person name="Record E."/>
            <person name="Riano-Pachon D.M."/>
            <person name="Robert V."/>
            <person name="Roehrig J."/>
            <person name="Ruller R."/>
            <person name="Salamov A."/>
            <person name="Salih N.S."/>
            <person name="Samson R.A."/>
            <person name="Sandor E."/>
            <person name="Sanguinetti M."/>
            <person name="Schuetze T."/>
            <person name="Sepcic K."/>
            <person name="Shelest E."/>
            <person name="Sherlock G."/>
            <person name="Sophianopoulou V."/>
            <person name="Squina F.M."/>
            <person name="Sun H."/>
            <person name="Susca A."/>
            <person name="Todd R.B."/>
            <person name="Tsang A."/>
            <person name="Unkles S.E."/>
            <person name="van de Wiele N."/>
            <person name="van Rossen-Uffink D."/>
            <person name="Oliveira J.V."/>
            <person name="Vesth T.C."/>
            <person name="Visser J."/>
            <person name="Yu J.-H."/>
            <person name="Zhou M."/>
            <person name="Andersen M.R."/>
            <person name="Archer D.B."/>
            <person name="Baker S.E."/>
            <person name="Benoit I."/>
            <person name="Brakhage A.A."/>
            <person name="Braus G.H."/>
            <person name="Fischer R."/>
            <person name="Frisvad J.C."/>
            <person name="Goldman G.H."/>
            <person name="Houbraken J."/>
            <person name="Oakley B."/>
            <person name="Pocsi I."/>
            <person name="Scazzocchio C."/>
            <person name="Seiboth B."/>
            <person name="vanKuyk P.A."/>
            <person name="Wortman J."/>
            <person name="Dyer P.S."/>
            <person name="Grigoriev I.V."/>
        </authorList>
    </citation>
    <scope>NUCLEOTIDE SEQUENCE [LARGE SCALE GENOMIC DNA]</scope>
    <source>
        <strain evidence="2">ITEM 5010</strain>
    </source>
</reference>
<evidence type="ECO:0000313" key="1">
    <source>
        <dbReference type="EMBL" id="OOF99688.1"/>
    </source>
</evidence>
<dbReference type="Proteomes" id="UP000188318">
    <property type="component" value="Unassembled WGS sequence"/>
</dbReference>
<organism evidence="1 2">
    <name type="scientific">Aspergillus carbonarius (strain ITEM 5010)</name>
    <dbReference type="NCBI Taxonomy" id="602072"/>
    <lineage>
        <taxon>Eukaryota</taxon>
        <taxon>Fungi</taxon>
        <taxon>Dikarya</taxon>
        <taxon>Ascomycota</taxon>
        <taxon>Pezizomycotina</taxon>
        <taxon>Eurotiomycetes</taxon>
        <taxon>Eurotiomycetidae</taxon>
        <taxon>Eurotiales</taxon>
        <taxon>Aspergillaceae</taxon>
        <taxon>Aspergillus</taxon>
        <taxon>Aspergillus subgen. Circumdati</taxon>
    </lineage>
</organism>
<dbReference type="VEuPathDB" id="FungiDB:ASPCADRAFT_1356"/>
<protein>
    <submittedName>
        <fullName evidence="1">Uncharacterized protein</fullName>
    </submittedName>
</protein>
<sequence length="121" mass="13458">MVRITVLLVTSPSSTRETGWDRTLTGATGTRTVDCIDHGGHDDHWMRDEAGSVIPANPAADSTLDQHQLKTVISCISVQRHTPPIRPSVSSQDRTRIRFKATLLQRHAYSRRSTTDHGDRS</sequence>